<feature type="compositionally biased region" description="Basic and acidic residues" evidence="1">
    <location>
        <begin position="111"/>
        <end position="120"/>
    </location>
</feature>
<keyword evidence="3" id="KW-1185">Reference proteome</keyword>
<accession>A0ABX1KDU1</accession>
<dbReference type="EMBL" id="JABACI010000004">
    <property type="protein sequence ID" value="NLP84667.1"/>
    <property type="molecule type" value="Genomic_DNA"/>
</dbReference>
<reference evidence="2 3" key="1">
    <citation type="submission" date="2020-04" db="EMBL/GenBank/DDBJ databases">
        <title>CFH 90308 Microbacterium sp.</title>
        <authorList>
            <person name="Nie G."/>
            <person name="Ming H."/>
            <person name="Xia T."/>
        </authorList>
    </citation>
    <scope>NUCLEOTIDE SEQUENCE [LARGE SCALE GENOMIC DNA]</scope>
    <source>
        <strain evidence="2 3">CFH 90308</strain>
    </source>
</reference>
<comment type="caution">
    <text evidence="2">The sequence shown here is derived from an EMBL/GenBank/DDBJ whole genome shotgun (WGS) entry which is preliminary data.</text>
</comment>
<protein>
    <recommendedName>
        <fullName evidence="4">Galactose mutarotase-like enzyme</fullName>
    </recommendedName>
</protein>
<gene>
    <name evidence="2" type="ORF">HF576_12475</name>
</gene>
<dbReference type="RefSeq" id="WP_168913159.1">
    <property type="nucleotide sequence ID" value="NZ_JABACI010000004.1"/>
</dbReference>
<evidence type="ECO:0008006" key="4">
    <source>
        <dbReference type="Google" id="ProtNLM"/>
    </source>
</evidence>
<feature type="region of interest" description="Disordered" evidence="1">
    <location>
        <begin position="99"/>
        <end position="121"/>
    </location>
</feature>
<dbReference type="Proteomes" id="UP001429745">
    <property type="component" value="Unassembled WGS sequence"/>
</dbReference>
<evidence type="ECO:0000313" key="2">
    <source>
        <dbReference type="EMBL" id="NLP84667.1"/>
    </source>
</evidence>
<evidence type="ECO:0000256" key="1">
    <source>
        <dbReference type="SAM" id="MobiDB-lite"/>
    </source>
</evidence>
<sequence>MPVDAEGREWAEAVTERGWLRPAAADGPREPRWGHPDGMQLGLHPLSGPRGLLRVYTPYLEQPRERLLNFIAVEPIPAGTTERGYSELERSRLDDLPGLRMWSADDPADATPRDTRDPSRGRVAVADGIETLTVDVLVEPFANGADVWVRAVFRADRPHEISVATYRRDTSAALDACVLTATMGNWARLRTLHLEGREVTASALWPEYRDVHFADHAAFGLDDLARDGDAVIVSATPDEAAPHRAVYAPGTREHWHYVGARARQSWRAADPDPGLVAQVNGRYTYWMSEAPIPGGIAFENFELVEPFRQGRAFTFAVDPLEG</sequence>
<evidence type="ECO:0000313" key="3">
    <source>
        <dbReference type="Proteomes" id="UP001429745"/>
    </source>
</evidence>
<proteinExistence type="predicted"/>
<name>A0ABX1KDU1_9MICO</name>
<organism evidence="2 3">
    <name type="scientific">Microbacterium salsuginis</name>
    <dbReference type="NCBI Taxonomy" id="2722803"/>
    <lineage>
        <taxon>Bacteria</taxon>
        <taxon>Bacillati</taxon>
        <taxon>Actinomycetota</taxon>
        <taxon>Actinomycetes</taxon>
        <taxon>Micrococcales</taxon>
        <taxon>Microbacteriaceae</taxon>
        <taxon>Microbacterium</taxon>
    </lineage>
</organism>